<comment type="caution">
    <text evidence="2">The sequence shown here is derived from an EMBL/GenBank/DDBJ whole genome shotgun (WGS) entry which is preliminary data.</text>
</comment>
<dbReference type="InterPro" id="IPR029069">
    <property type="entry name" value="HotDog_dom_sf"/>
</dbReference>
<reference evidence="2" key="1">
    <citation type="journal article" date="2020" name="mSystems">
        <title>Genome- and Community-Level Interaction Insights into Carbon Utilization and Element Cycling Functions of Hydrothermarchaeota in Hydrothermal Sediment.</title>
        <authorList>
            <person name="Zhou Z."/>
            <person name="Liu Y."/>
            <person name="Xu W."/>
            <person name="Pan J."/>
            <person name="Luo Z.H."/>
            <person name="Li M."/>
        </authorList>
    </citation>
    <scope>NUCLEOTIDE SEQUENCE [LARGE SCALE GENOMIC DNA]</scope>
    <source>
        <strain evidence="2">SpSt-508</strain>
    </source>
</reference>
<dbReference type="GO" id="GO:0016829">
    <property type="term" value="F:lyase activity"/>
    <property type="evidence" value="ECO:0007669"/>
    <property type="project" value="UniProtKB-KW"/>
</dbReference>
<evidence type="ECO:0000256" key="1">
    <source>
        <dbReference type="ARBA" id="ARBA00023239"/>
    </source>
</evidence>
<dbReference type="EMBL" id="DSVQ01000009">
    <property type="protein sequence ID" value="HGT38475.1"/>
    <property type="molecule type" value="Genomic_DNA"/>
</dbReference>
<dbReference type="SUPFAM" id="SSF54637">
    <property type="entry name" value="Thioesterase/thiol ester dehydrase-isomerase"/>
    <property type="match status" value="1"/>
</dbReference>
<dbReference type="Gene3D" id="3.10.129.10">
    <property type="entry name" value="Hotdog Thioesterase"/>
    <property type="match status" value="1"/>
</dbReference>
<dbReference type="InterPro" id="IPR013114">
    <property type="entry name" value="FabA_FabZ"/>
</dbReference>
<accession>A0A7C4LJW6</accession>
<dbReference type="PANTHER" id="PTHR30272">
    <property type="entry name" value="3-HYDROXYACYL-[ACYL-CARRIER-PROTEIN] DEHYDRATASE"/>
    <property type="match status" value="1"/>
</dbReference>
<sequence length="159" mass="17931">MRYLLVDRILELTPRQSLTAVKNLSLAEEYLADHFPGFPVMPGVLMLESLVQAAGWLIRHSEQFQPSTILLKEARALKFNSFVAPGKTLTVHVTVKKQDGRYWDFQGTGTIEGESAVSARLTLEAFNLAERHPELASSDEVRRQAARELWGQIWMPPQA</sequence>
<proteinExistence type="predicted"/>
<protein>
    <submittedName>
        <fullName evidence="2">Beta-hydroxyacyl-ACP dehydratase</fullName>
    </submittedName>
</protein>
<name>A0A7C4LJW6_9PLAN</name>
<keyword evidence="1" id="KW-0456">Lyase</keyword>
<gene>
    <name evidence="2" type="ORF">ENS64_04330</name>
</gene>
<dbReference type="Pfam" id="PF07977">
    <property type="entry name" value="FabA"/>
    <property type="match status" value="1"/>
</dbReference>
<evidence type="ECO:0000313" key="2">
    <source>
        <dbReference type="EMBL" id="HGT38475.1"/>
    </source>
</evidence>
<dbReference type="CDD" id="cd01288">
    <property type="entry name" value="FabZ"/>
    <property type="match status" value="1"/>
</dbReference>
<dbReference type="PANTHER" id="PTHR30272:SF1">
    <property type="entry name" value="3-HYDROXYACYL-[ACYL-CARRIER-PROTEIN] DEHYDRATASE"/>
    <property type="match status" value="1"/>
</dbReference>
<organism evidence="2">
    <name type="scientific">Schlesneria paludicola</name>
    <dbReference type="NCBI Taxonomy" id="360056"/>
    <lineage>
        <taxon>Bacteria</taxon>
        <taxon>Pseudomonadati</taxon>
        <taxon>Planctomycetota</taxon>
        <taxon>Planctomycetia</taxon>
        <taxon>Planctomycetales</taxon>
        <taxon>Planctomycetaceae</taxon>
        <taxon>Schlesneria</taxon>
    </lineage>
</organism>
<dbReference type="AlphaFoldDB" id="A0A7C4LJW6"/>